<dbReference type="EMBL" id="QFFJ01000002">
    <property type="protein sequence ID" value="RBL88449.1"/>
    <property type="molecule type" value="Genomic_DNA"/>
</dbReference>
<feature type="transmembrane region" description="Helical" evidence="1">
    <location>
        <begin position="274"/>
        <end position="292"/>
    </location>
</feature>
<evidence type="ECO:0008006" key="4">
    <source>
        <dbReference type="Google" id="ProtNLM"/>
    </source>
</evidence>
<name>A0A365XQ20_9BACT</name>
<keyword evidence="1" id="KW-0472">Membrane</keyword>
<dbReference type="OrthoDB" id="1111222at2"/>
<gene>
    <name evidence="2" type="ORF">DF182_17825</name>
</gene>
<evidence type="ECO:0000313" key="3">
    <source>
        <dbReference type="Proteomes" id="UP000253410"/>
    </source>
</evidence>
<protein>
    <recommendedName>
        <fullName evidence="4">DUF4350 domain-containing protein</fullName>
    </recommendedName>
</protein>
<dbReference type="AlphaFoldDB" id="A0A365XQ20"/>
<evidence type="ECO:0000256" key="1">
    <source>
        <dbReference type="SAM" id="Phobius"/>
    </source>
</evidence>
<dbReference type="Proteomes" id="UP000253410">
    <property type="component" value="Unassembled WGS sequence"/>
</dbReference>
<comment type="caution">
    <text evidence="2">The sequence shown here is derived from an EMBL/GenBank/DDBJ whole genome shotgun (WGS) entry which is preliminary data.</text>
</comment>
<accession>A0A365XQ20</accession>
<dbReference type="RefSeq" id="WP_113617192.1">
    <property type="nucleotide sequence ID" value="NZ_QFFJ01000002.1"/>
</dbReference>
<keyword evidence="3" id="KW-1185">Reference proteome</keyword>
<reference evidence="2 3" key="1">
    <citation type="submission" date="2018-05" db="EMBL/GenBank/DDBJ databases">
        <title>Chitinophaga sp. K3CV102501T nov., isolated from isolated from a monsoon evergreen broad-leaved forest soil.</title>
        <authorList>
            <person name="Lv Y."/>
        </authorList>
    </citation>
    <scope>NUCLEOTIDE SEQUENCE [LARGE SCALE GENOMIC DNA]</scope>
    <source>
        <strain evidence="2 3">GDMCC 1.1325</strain>
    </source>
</reference>
<organism evidence="2 3">
    <name type="scientific">Chitinophaga flava</name>
    <dbReference type="NCBI Taxonomy" id="2259036"/>
    <lineage>
        <taxon>Bacteria</taxon>
        <taxon>Pseudomonadati</taxon>
        <taxon>Bacteroidota</taxon>
        <taxon>Chitinophagia</taxon>
        <taxon>Chitinophagales</taxon>
        <taxon>Chitinophagaceae</taxon>
        <taxon>Chitinophaga</taxon>
    </lineage>
</organism>
<sequence length="409" mass="47188">MKKRTTYIIIVVVALLLVMLALFSNSDFVNTEQLSTNMEKASFSSKDKKAGGTYVAFKTLPELFAGRPVQVVAKPFATTYAKEAELHGSYNAYIIVANELFATERDVESMLYYASLGNFLFISVNRMDPLLAKKLKFTVVDGENFQQKKSNTAQRYKDSSLNLDTAFSYMGMISGSYFSSIDTATTKVFGMNYKSRPNFIGMAYGDGFVYVSLNPYTFSNYFLLHQNNIAAQEIQMSYLPNDATNVYWDDFYCHQYGPQSGDFSQWQVLMRYPAMRWALWLAVLLLLLYVIFEGKRRQRIIPEKPALANNSLEFVDAVGQLYYQQRNNYNLAHKMIIHLLEYIRSRYYLNTNHLNDQFVEALAKKAAMPETTIRELFSMLHQIQLAGEVSDEQLEHFYQLIQHFYLNTK</sequence>
<proteinExistence type="predicted"/>
<evidence type="ECO:0000313" key="2">
    <source>
        <dbReference type="EMBL" id="RBL88449.1"/>
    </source>
</evidence>
<keyword evidence="1" id="KW-0812">Transmembrane</keyword>
<keyword evidence="1" id="KW-1133">Transmembrane helix</keyword>